<dbReference type="Gene3D" id="1.10.10.10">
    <property type="entry name" value="Winged helix-like DNA-binding domain superfamily/Winged helix DNA-binding domain"/>
    <property type="match status" value="1"/>
</dbReference>
<dbReference type="Gene3D" id="3.90.230.10">
    <property type="entry name" value="Creatinase/methionine aminopeptidase superfamily"/>
    <property type="match status" value="1"/>
</dbReference>
<dbReference type="SUPFAM" id="SSF55920">
    <property type="entry name" value="Creatinase/aminopeptidase"/>
    <property type="match status" value="1"/>
</dbReference>
<feature type="binding site" evidence="9">
    <location>
        <position position="292"/>
    </location>
    <ligand>
        <name>a divalent metal cation</name>
        <dbReference type="ChEBI" id="CHEBI:60240"/>
        <label>2</label>
        <note>catalytic</note>
    </ligand>
</feature>
<feature type="compositionally biased region" description="Polar residues" evidence="11">
    <location>
        <begin position="1"/>
        <end position="10"/>
    </location>
</feature>
<feature type="region of interest" description="Disordered" evidence="11">
    <location>
        <begin position="1"/>
        <end position="80"/>
    </location>
</feature>
<dbReference type="SUPFAM" id="SSF46785">
    <property type="entry name" value="Winged helix' DNA-binding domain"/>
    <property type="match status" value="1"/>
</dbReference>
<sequence length="438" mass="47925">MTTVDGSANAASAIEKGVGKLSVSKETPITKNTTNDSDEGGDSAEEDAENKDGAAKKKKNKKRNKKKKKKSGAGAAGQSETLSVPVSQLFPNNSYPVGEISEYVDDNKYRTTSEEMRAKDRLNEQQLFDLRRAAEVHREVRKNVRQRIKPGMDLTTIAEMIENGTRSLVEVNGLEAGIGFPTGLSINHCAAHFTPNAGDHVVLQQDDVLKVDFGVQVNGNIVDSAFTMSWNPRYDPLLQAVKEATNTGVREAGIDVRLGDIGAAIQEVMESYEIELDGKTTHIKPIRNLCGHNIGPYLIHSGKSVPIVANHDQTRMEEGELFAIETFGSTGNGYVLEEGACSHYAKIGGEHAKPRIPSAKKLLQTITKNFGTLPFCRRYLDRLGESHYYLGLKSLVDSGIVNAYPPLCDVKGSYTAQSEHTFILRPTVKEVLSRGEDY</sequence>
<feature type="binding site" evidence="9">
    <location>
        <position position="192"/>
    </location>
    <ligand>
        <name>substrate</name>
    </ligand>
</feature>
<feature type="compositionally biased region" description="Basic residues" evidence="11">
    <location>
        <begin position="56"/>
        <end position="71"/>
    </location>
</feature>
<keyword evidence="4 9" id="KW-0031">Aminopeptidase</keyword>
<dbReference type="InterPro" id="IPR000994">
    <property type="entry name" value="Pept_M24"/>
</dbReference>
<feature type="binding site" evidence="9">
    <location>
        <position position="212"/>
    </location>
    <ligand>
        <name>a divalent metal cation</name>
        <dbReference type="ChEBI" id="CHEBI:60240"/>
        <label>1</label>
    </ligand>
</feature>
<accession>A0A2G5BIL7</accession>
<feature type="binding site" evidence="9">
    <location>
        <position position="223"/>
    </location>
    <ligand>
        <name>a divalent metal cation</name>
        <dbReference type="ChEBI" id="CHEBI:60240"/>
        <label>2</label>
        <note>catalytic</note>
    </ligand>
</feature>
<feature type="compositionally biased region" description="Acidic residues" evidence="11">
    <location>
        <begin position="36"/>
        <end position="49"/>
    </location>
</feature>
<evidence type="ECO:0000256" key="9">
    <source>
        <dbReference type="HAMAP-Rule" id="MF_03175"/>
    </source>
</evidence>
<dbReference type="InterPro" id="IPR002468">
    <property type="entry name" value="Pept_M24A_MAP2"/>
</dbReference>
<feature type="binding site" evidence="9">
    <location>
        <position position="300"/>
    </location>
    <ligand>
        <name>substrate</name>
    </ligand>
</feature>
<evidence type="ECO:0000313" key="13">
    <source>
        <dbReference type="EMBL" id="PIA18874.1"/>
    </source>
</evidence>
<feature type="binding site" evidence="9">
    <location>
        <position position="419"/>
    </location>
    <ligand>
        <name>a divalent metal cation</name>
        <dbReference type="ChEBI" id="CHEBI:60240"/>
        <label>2</label>
        <note>catalytic</note>
    </ligand>
</feature>
<reference evidence="13 14" key="1">
    <citation type="journal article" date="2015" name="Genome Biol. Evol.">
        <title>Phylogenomic analyses indicate that early fungi evolved digesting cell walls of algal ancestors of land plants.</title>
        <authorList>
            <person name="Chang Y."/>
            <person name="Wang S."/>
            <person name="Sekimoto S."/>
            <person name="Aerts A.L."/>
            <person name="Choi C."/>
            <person name="Clum A."/>
            <person name="LaButti K.M."/>
            <person name="Lindquist E.A."/>
            <person name="Yee Ngan C."/>
            <person name="Ohm R.A."/>
            <person name="Salamov A.A."/>
            <person name="Grigoriev I.V."/>
            <person name="Spatafora J.W."/>
            <person name="Berbee M.L."/>
        </authorList>
    </citation>
    <scope>NUCLEOTIDE SEQUENCE [LARGE SCALE GENOMIC DNA]</scope>
    <source>
        <strain evidence="13 14">NRRL 1564</strain>
    </source>
</reference>
<feature type="binding site" evidence="9">
    <location>
        <position position="419"/>
    </location>
    <ligand>
        <name>a divalent metal cation</name>
        <dbReference type="ChEBI" id="CHEBI:60240"/>
        <label>1</label>
    </ligand>
</feature>
<evidence type="ECO:0000256" key="4">
    <source>
        <dbReference type="ARBA" id="ARBA00022438"/>
    </source>
</evidence>
<evidence type="ECO:0000256" key="2">
    <source>
        <dbReference type="ARBA" id="ARBA00001936"/>
    </source>
</evidence>
<keyword evidence="8 9" id="KW-0378">Hydrolase</keyword>
<comment type="cofactor">
    <cofactor evidence="3">
        <name>Fe(2+)</name>
        <dbReference type="ChEBI" id="CHEBI:29033"/>
    </cofactor>
</comment>
<dbReference type="PANTHER" id="PTHR45777:SF2">
    <property type="entry name" value="METHIONINE AMINOPEPTIDASE 2"/>
    <property type="match status" value="1"/>
</dbReference>
<dbReference type="Pfam" id="PF00557">
    <property type="entry name" value="Peptidase_M24"/>
    <property type="match status" value="1"/>
</dbReference>
<comment type="catalytic activity">
    <reaction evidence="1 9 10">
        <text>Release of N-terminal amino acids, preferentially methionine, from peptides and arylamides.</text>
        <dbReference type="EC" id="3.4.11.18"/>
    </reaction>
</comment>
<evidence type="ECO:0000259" key="12">
    <source>
        <dbReference type="Pfam" id="PF00557"/>
    </source>
</evidence>
<evidence type="ECO:0000256" key="1">
    <source>
        <dbReference type="ARBA" id="ARBA00000294"/>
    </source>
</evidence>
<dbReference type="InterPro" id="IPR036388">
    <property type="entry name" value="WH-like_DNA-bd_sf"/>
</dbReference>
<gene>
    <name evidence="13" type="ORF">COEREDRAFT_84825</name>
</gene>
<dbReference type="PROSITE" id="PS01202">
    <property type="entry name" value="MAP_2"/>
    <property type="match status" value="1"/>
</dbReference>
<keyword evidence="6 9" id="KW-0645">Protease</keyword>
<dbReference type="CDD" id="cd01088">
    <property type="entry name" value="MetAP2"/>
    <property type="match status" value="1"/>
</dbReference>
<dbReference type="EC" id="3.4.11.18" evidence="9"/>
<dbReference type="GO" id="GO:0046872">
    <property type="term" value="F:metal ion binding"/>
    <property type="evidence" value="ECO:0007669"/>
    <property type="project" value="UniProtKB-UniRule"/>
</dbReference>
<comment type="similarity">
    <text evidence="9">Belongs to the peptidase M24A family. Methionine aminopeptidase eukaryotic type 2 subfamily.</text>
</comment>
<dbReference type="GO" id="GO:0006508">
    <property type="term" value="P:proteolysis"/>
    <property type="evidence" value="ECO:0007669"/>
    <property type="project" value="UniProtKB-KW"/>
</dbReference>
<feature type="domain" description="Peptidase M24" evidence="12">
    <location>
        <begin position="130"/>
        <end position="333"/>
    </location>
</feature>
<evidence type="ECO:0000256" key="5">
    <source>
        <dbReference type="ARBA" id="ARBA00022490"/>
    </source>
</evidence>
<dbReference type="Proteomes" id="UP000242474">
    <property type="component" value="Unassembled WGS sequence"/>
</dbReference>
<organism evidence="13 14">
    <name type="scientific">Coemansia reversa (strain ATCC 12441 / NRRL 1564)</name>
    <dbReference type="NCBI Taxonomy" id="763665"/>
    <lineage>
        <taxon>Eukaryota</taxon>
        <taxon>Fungi</taxon>
        <taxon>Fungi incertae sedis</taxon>
        <taxon>Zoopagomycota</taxon>
        <taxon>Kickxellomycotina</taxon>
        <taxon>Kickxellomycetes</taxon>
        <taxon>Kickxellales</taxon>
        <taxon>Kickxellaceae</taxon>
        <taxon>Coemansia</taxon>
    </lineage>
</organism>
<dbReference type="AlphaFoldDB" id="A0A2G5BIL7"/>
<feature type="binding site" evidence="9">
    <location>
        <position position="325"/>
    </location>
    <ligand>
        <name>a divalent metal cation</name>
        <dbReference type="ChEBI" id="CHEBI:60240"/>
        <label>2</label>
        <note>catalytic</note>
    </ligand>
</feature>
<dbReference type="InterPro" id="IPR036005">
    <property type="entry name" value="Creatinase/aminopeptidase-like"/>
</dbReference>
<feature type="compositionally biased region" description="Polar residues" evidence="11">
    <location>
        <begin position="24"/>
        <end position="35"/>
    </location>
</feature>
<dbReference type="EMBL" id="KZ303488">
    <property type="protein sequence ID" value="PIA18874.1"/>
    <property type="molecule type" value="Genomic_DNA"/>
</dbReference>
<evidence type="ECO:0000256" key="8">
    <source>
        <dbReference type="ARBA" id="ARBA00022801"/>
    </source>
</evidence>
<dbReference type="NCBIfam" id="TIGR00501">
    <property type="entry name" value="met_pdase_II"/>
    <property type="match status" value="1"/>
</dbReference>
<dbReference type="GO" id="GO:0070006">
    <property type="term" value="F:metalloaminopeptidase activity"/>
    <property type="evidence" value="ECO:0007669"/>
    <property type="project" value="UniProtKB-UniRule"/>
</dbReference>
<evidence type="ECO:0000256" key="11">
    <source>
        <dbReference type="SAM" id="MobiDB-lite"/>
    </source>
</evidence>
<keyword evidence="5 9" id="KW-0963">Cytoplasm</keyword>
<comment type="cofactor">
    <cofactor evidence="9">
        <name>Co(2+)</name>
        <dbReference type="ChEBI" id="CHEBI:48828"/>
    </cofactor>
    <cofactor evidence="9">
        <name>Zn(2+)</name>
        <dbReference type="ChEBI" id="CHEBI:29105"/>
    </cofactor>
    <cofactor evidence="9">
        <name>Mn(2+)</name>
        <dbReference type="ChEBI" id="CHEBI:29035"/>
    </cofactor>
    <cofactor evidence="9">
        <name>Fe(2+)</name>
        <dbReference type="ChEBI" id="CHEBI:29033"/>
    </cofactor>
    <text evidence="9">Binds 2 divalent metal cations per subunit. Has a high-affinity and a low affinity metal-binding site. The true nature of the physiological cofactor is under debate. The enzyme is active with cobalt, zinc, manganese or divalent iron ions. Most likely, methionine aminopeptidases function as mononuclear Fe(2+)-metalloproteases under physiological conditions, and the catalytically relevant metal-binding site has been assigned to the histidine-containing high-affinity site.</text>
</comment>
<evidence type="ECO:0000256" key="3">
    <source>
        <dbReference type="ARBA" id="ARBA00001954"/>
    </source>
</evidence>
<evidence type="ECO:0000256" key="6">
    <source>
        <dbReference type="ARBA" id="ARBA00022670"/>
    </source>
</evidence>
<evidence type="ECO:0000313" key="14">
    <source>
        <dbReference type="Proteomes" id="UP000242474"/>
    </source>
</evidence>
<evidence type="ECO:0000256" key="7">
    <source>
        <dbReference type="ARBA" id="ARBA00022723"/>
    </source>
</evidence>
<dbReference type="OrthoDB" id="7848262at2759"/>
<proteinExistence type="inferred from homology"/>
<comment type="subcellular location">
    <subcellularLocation>
        <location evidence="9">Cytoplasm</location>
    </subcellularLocation>
</comment>
<dbReference type="InterPro" id="IPR050247">
    <property type="entry name" value="Met_Aminopeptidase_Type2"/>
</dbReference>
<dbReference type="GO" id="GO:0005737">
    <property type="term" value="C:cytoplasm"/>
    <property type="evidence" value="ECO:0007669"/>
    <property type="project" value="UniProtKB-SubCell"/>
</dbReference>
<comment type="function">
    <text evidence="9 10">Cotranslationally removes the N-terminal methionine from nascent proteins. The N-terminal methionine is often cleaved when the second residue in the primary sequence is small and uncharged (Met-Ala-, Cys, Gly, Pro, Ser, Thr, or Val).</text>
</comment>
<dbReference type="PRINTS" id="PR00599">
    <property type="entry name" value="MAPEPTIDASE"/>
</dbReference>
<dbReference type="STRING" id="763665.A0A2G5BIL7"/>
<keyword evidence="14" id="KW-1185">Reference proteome</keyword>
<dbReference type="PANTHER" id="PTHR45777">
    <property type="entry name" value="METHIONINE AMINOPEPTIDASE 2"/>
    <property type="match status" value="1"/>
</dbReference>
<dbReference type="GO" id="GO:0004239">
    <property type="term" value="F:initiator methionyl aminopeptidase activity"/>
    <property type="evidence" value="ECO:0007669"/>
    <property type="project" value="UniProtKB-UniRule"/>
</dbReference>
<feature type="binding site" evidence="9">
    <location>
        <position position="223"/>
    </location>
    <ligand>
        <name>a divalent metal cation</name>
        <dbReference type="ChEBI" id="CHEBI:60240"/>
        <label>1</label>
    </ligand>
</feature>
<name>A0A2G5BIL7_COERN</name>
<evidence type="ECO:0000256" key="10">
    <source>
        <dbReference type="RuleBase" id="RU003653"/>
    </source>
</evidence>
<dbReference type="HAMAP" id="MF_03175">
    <property type="entry name" value="MetAP_2_euk"/>
    <property type="match status" value="1"/>
</dbReference>
<dbReference type="InterPro" id="IPR018349">
    <property type="entry name" value="Pept_M24A_MAP2_BS"/>
</dbReference>
<dbReference type="InterPro" id="IPR001714">
    <property type="entry name" value="Pept_M24_MAP"/>
</dbReference>
<keyword evidence="7 9" id="KW-0479">Metal-binding</keyword>
<dbReference type="InterPro" id="IPR036390">
    <property type="entry name" value="WH_DNA-bd_sf"/>
</dbReference>
<comment type="cofactor">
    <cofactor evidence="2">
        <name>Mn(2+)</name>
        <dbReference type="ChEBI" id="CHEBI:29035"/>
    </cofactor>
</comment>
<protein>
    <recommendedName>
        <fullName evidence="9">Methionine aminopeptidase 2</fullName>
        <shortName evidence="9">MAP 2</shortName>
        <shortName evidence="9">MetAP 2</shortName>
        <ecNumber evidence="9">3.4.11.18</ecNumber>
    </recommendedName>
    <alternativeName>
        <fullName evidence="9">Peptidase M</fullName>
    </alternativeName>
</protein>